<sequence length="274" mass="31559">MLQETSVLSLVPAGAAHRVVGNRAVALPGVTVDILTTRKIELEQWELRRFHDPYWRLYWPLGAGGIIEINGEETALQPGHVYLIPPHTTFSTRTRQPFAKWYAHFNLGPLADRAAPGIYQYPITAEMRSLMQKVTLPSSEKIRFPWHSILWVTEAVQCLPDSVWEQQRLDPRVLTAMEFMNTHLSLKLTAEQIAKYAGLSVRNLNHLFQQELQQAPMRVLLDYRLDEACRLLRHGDASIDEIAEQCGLINRHYLSRMMRQYRNTSPAAYRNEMV</sequence>
<organism evidence="6 7">
    <name type="scientific">Prosthecobacter debontii</name>
    <dbReference type="NCBI Taxonomy" id="48467"/>
    <lineage>
        <taxon>Bacteria</taxon>
        <taxon>Pseudomonadati</taxon>
        <taxon>Verrucomicrobiota</taxon>
        <taxon>Verrucomicrobiia</taxon>
        <taxon>Verrucomicrobiales</taxon>
        <taxon>Verrucomicrobiaceae</taxon>
        <taxon>Prosthecobacter</taxon>
    </lineage>
</organism>
<evidence type="ECO:0000259" key="5">
    <source>
        <dbReference type="PROSITE" id="PS01124"/>
    </source>
</evidence>
<dbReference type="SUPFAM" id="SSF51215">
    <property type="entry name" value="Regulatory protein AraC"/>
    <property type="match status" value="1"/>
</dbReference>
<dbReference type="Pfam" id="PF12833">
    <property type="entry name" value="HTH_18"/>
    <property type="match status" value="1"/>
</dbReference>
<reference evidence="7" key="1">
    <citation type="submission" date="2017-02" db="EMBL/GenBank/DDBJ databases">
        <authorList>
            <person name="Varghese N."/>
            <person name="Submissions S."/>
        </authorList>
    </citation>
    <scope>NUCLEOTIDE SEQUENCE [LARGE SCALE GENOMIC DNA]</scope>
    <source>
        <strain evidence="7">ATCC 700200</strain>
    </source>
</reference>
<accession>A0A1T4YWP3</accession>
<proteinExistence type="predicted"/>
<dbReference type="GO" id="GO:0003700">
    <property type="term" value="F:DNA-binding transcription factor activity"/>
    <property type="evidence" value="ECO:0007669"/>
    <property type="project" value="InterPro"/>
</dbReference>
<dbReference type="PANTHER" id="PTHR46796">
    <property type="entry name" value="HTH-TYPE TRANSCRIPTIONAL ACTIVATOR RHAS-RELATED"/>
    <property type="match status" value="1"/>
</dbReference>
<dbReference type="InterPro" id="IPR037923">
    <property type="entry name" value="HTH-like"/>
</dbReference>
<dbReference type="GO" id="GO:0043565">
    <property type="term" value="F:sequence-specific DNA binding"/>
    <property type="evidence" value="ECO:0007669"/>
    <property type="project" value="InterPro"/>
</dbReference>
<dbReference type="InterPro" id="IPR050204">
    <property type="entry name" value="AraC_XylS_family_regulators"/>
</dbReference>
<evidence type="ECO:0000256" key="4">
    <source>
        <dbReference type="ARBA" id="ARBA00023163"/>
    </source>
</evidence>
<dbReference type="Proteomes" id="UP000190774">
    <property type="component" value="Unassembled WGS sequence"/>
</dbReference>
<dbReference type="PROSITE" id="PS01124">
    <property type="entry name" value="HTH_ARAC_FAMILY_2"/>
    <property type="match status" value="1"/>
</dbReference>
<dbReference type="EMBL" id="FUYE01000020">
    <property type="protein sequence ID" value="SKB06200.1"/>
    <property type="molecule type" value="Genomic_DNA"/>
</dbReference>
<dbReference type="InterPro" id="IPR018060">
    <property type="entry name" value="HTH_AraC"/>
</dbReference>
<keyword evidence="2" id="KW-0805">Transcription regulation</keyword>
<evidence type="ECO:0000256" key="1">
    <source>
        <dbReference type="ARBA" id="ARBA00022490"/>
    </source>
</evidence>
<evidence type="ECO:0000313" key="7">
    <source>
        <dbReference type="Proteomes" id="UP000190774"/>
    </source>
</evidence>
<keyword evidence="4" id="KW-0804">Transcription</keyword>
<feature type="domain" description="HTH araC/xylS-type" evidence="5">
    <location>
        <begin position="174"/>
        <end position="272"/>
    </location>
</feature>
<keyword evidence="7" id="KW-1185">Reference proteome</keyword>
<dbReference type="InterPro" id="IPR009057">
    <property type="entry name" value="Homeodomain-like_sf"/>
</dbReference>
<evidence type="ECO:0000256" key="2">
    <source>
        <dbReference type="ARBA" id="ARBA00023015"/>
    </source>
</evidence>
<keyword evidence="3" id="KW-0238">DNA-binding</keyword>
<dbReference type="RefSeq" id="WP_078815553.1">
    <property type="nucleotide sequence ID" value="NZ_FUYE01000020.1"/>
</dbReference>
<dbReference type="PANTHER" id="PTHR46796:SF13">
    <property type="entry name" value="HTH-TYPE TRANSCRIPTIONAL ACTIVATOR RHAS"/>
    <property type="match status" value="1"/>
</dbReference>
<dbReference type="OrthoDB" id="2237754at2"/>
<dbReference type="SMART" id="SM00342">
    <property type="entry name" value="HTH_ARAC"/>
    <property type="match status" value="1"/>
</dbReference>
<name>A0A1T4YWP3_9BACT</name>
<evidence type="ECO:0000256" key="3">
    <source>
        <dbReference type="ARBA" id="ARBA00023125"/>
    </source>
</evidence>
<gene>
    <name evidence="6" type="ORF">SAMN02745166_04416</name>
</gene>
<keyword evidence="1" id="KW-0963">Cytoplasm</keyword>
<evidence type="ECO:0000313" key="6">
    <source>
        <dbReference type="EMBL" id="SKB06200.1"/>
    </source>
</evidence>
<dbReference type="AlphaFoldDB" id="A0A1T4YWP3"/>
<protein>
    <submittedName>
        <fullName evidence="6">Helix-turn-helix domain-containing protein</fullName>
    </submittedName>
</protein>
<dbReference type="Gene3D" id="1.10.10.60">
    <property type="entry name" value="Homeodomain-like"/>
    <property type="match status" value="1"/>
</dbReference>
<dbReference type="STRING" id="48467.SAMN02745166_04416"/>
<dbReference type="SUPFAM" id="SSF46689">
    <property type="entry name" value="Homeodomain-like"/>
    <property type="match status" value="2"/>
</dbReference>